<dbReference type="OrthoDB" id="498392at2759"/>
<protein>
    <recommendedName>
        <fullName evidence="5">Plastid lipid-associated protein/fibrillin conserved domain-containing protein</fullName>
    </recommendedName>
</protein>
<evidence type="ECO:0000313" key="7">
    <source>
        <dbReference type="Proteomes" id="UP000188354"/>
    </source>
</evidence>
<keyword evidence="4" id="KW-0809">Transit peptide</keyword>
<dbReference type="STRING" id="3871.A0A4P1QPV8"/>
<dbReference type="Gramene" id="OIV91829">
    <property type="protein sequence ID" value="OIV91829"/>
    <property type="gene ID" value="TanjilG_17821"/>
</dbReference>
<comment type="subcellular location">
    <subcellularLocation>
        <location evidence="1">Plastid</location>
    </subcellularLocation>
</comment>
<evidence type="ECO:0000256" key="3">
    <source>
        <dbReference type="ARBA" id="ARBA00022640"/>
    </source>
</evidence>
<evidence type="ECO:0000259" key="5">
    <source>
        <dbReference type="Pfam" id="PF04755"/>
    </source>
</evidence>
<evidence type="ECO:0000256" key="2">
    <source>
        <dbReference type="ARBA" id="ARBA00005845"/>
    </source>
</evidence>
<dbReference type="Proteomes" id="UP000188354">
    <property type="component" value="Chromosome LG19"/>
</dbReference>
<name>A0A4P1QPV8_LUPAN</name>
<dbReference type="EMBL" id="CM007379">
    <property type="protein sequence ID" value="OIV91829.1"/>
    <property type="molecule type" value="Genomic_DNA"/>
</dbReference>
<evidence type="ECO:0000256" key="1">
    <source>
        <dbReference type="ARBA" id="ARBA00004474"/>
    </source>
</evidence>
<dbReference type="InterPro" id="IPR006843">
    <property type="entry name" value="PAP/fibrillin_dom"/>
</dbReference>
<dbReference type="InterPro" id="IPR039633">
    <property type="entry name" value="PAP"/>
</dbReference>
<dbReference type="Pfam" id="PF04755">
    <property type="entry name" value="PAP_fibrillin"/>
    <property type="match status" value="1"/>
</dbReference>
<reference evidence="6 7" key="1">
    <citation type="journal article" date="2017" name="Plant Biotechnol. J.">
        <title>A comprehensive draft genome sequence for lupin (Lupinus angustifolius), an emerging health food: insights into plant-microbe interactions and legume evolution.</title>
        <authorList>
            <person name="Hane J.K."/>
            <person name="Ming Y."/>
            <person name="Kamphuis L.G."/>
            <person name="Nelson M.N."/>
            <person name="Garg G."/>
            <person name="Atkins C.A."/>
            <person name="Bayer P.E."/>
            <person name="Bravo A."/>
            <person name="Bringans S."/>
            <person name="Cannon S."/>
            <person name="Edwards D."/>
            <person name="Foley R."/>
            <person name="Gao L.L."/>
            <person name="Harrison M.J."/>
            <person name="Huang W."/>
            <person name="Hurgobin B."/>
            <person name="Li S."/>
            <person name="Liu C.W."/>
            <person name="McGrath A."/>
            <person name="Morahan G."/>
            <person name="Murray J."/>
            <person name="Weller J."/>
            <person name="Jian J."/>
            <person name="Singh K.B."/>
        </authorList>
    </citation>
    <scope>NUCLEOTIDE SEQUENCE [LARGE SCALE GENOMIC DNA]</scope>
    <source>
        <strain evidence="7">cv. Tanjil</strain>
        <tissue evidence="6">Whole plant</tissue>
    </source>
</reference>
<dbReference type="AlphaFoldDB" id="A0A4P1QPV8"/>
<dbReference type="PANTHER" id="PTHR31906">
    <property type="entry name" value="PLASTID-LIPID-ASSOCIATED PROTEIN 4, CHLOROPLASTIC-RELATED"/>
    <property type="match status" value="1"/>
</dbReference>
<dbReference type="KEGG" id="lang:109334077"/>
<comment type="similarity">
    <text evidence="2">Belongs to the PAP/fibrillin family.</text>
</comment>
<keyword evidence="7" id="KW-1185">Reference proteome</keyword>
<keyword evidence="3" id="KW-0934">Plastid</keyword>
<sequence>MASSLIQLHCSTFSVTSSPTPNPSIFPPRAPVTAFLTKPIGKSRLQAHIPRQVLPVRALTYDGGLGSEDKASGSEDEVSGVAVVEEEKTEVEKVKKLLVDSLYGTDRGLRASRETRSEIVELITQLEALNPTPAPTQALPLLNGKWILAYTSFIGLFPLLSQVIAPLIRAGDISQTIDSETYAVQNSVQFVGPWTTTNVSYHGKYEVLSPKRVQLKIEERFIGTPQLTDSLTIPEEVEFLGQTIDLKPLKGIVHEKAKKLARKPPIRLPVPRCFAKSWLLTTYLDEDIRVSRGDFGSVFVFFKEGSSLLTS</sequence>
<evidence type="ECO:0000313" key="6">
    <source>
        <dbReference type="EMBL" id="OIV91829.1"/>
    </source>
</evidence>
<organism evidence="6 7">
    <name type="scientific">Lupinus angustifolius</name>
    <name type="common">Narrow-leaved blue lupine</name>
    <dbReference type="NCBI Taxonomy" id="3871"/>
    <lineage>
        <taxon>Eukaryota</taxon>
        <taxon>Viridiplantae</taxon>
        <taxon>Streptophyta</taxon>
        <taxon>Embryophyta</taxon>
        <taxon>Tracheophyta</taxon>
        <taxon>Spermatophyta</taxon>
        <taxon>Magnoliopsida</taxon>
        <taxon>eudicotyledons</taxon>
        <taxon>Gunneridae</taxon>
        <taxon>Pentapetalae</taxon>
        <taxon>rosids</taxon>
        <taxon>fabids</taxon>
        <taxon>Fabales</taxon>
        <taxon>Fabaceae</taxon>
        <taxon>Papilionoideae</taxon>
        <taxon>50 kb inversion clade</taxon>
        <taxon>genistoids sensu lato</taxon>
        <taxon>core genistoids</taxon>
        <taxon>Genisteae</taxon>
        <taxon>Lupinus</taxon>
    </lineage>
</organism>
<accession>A0A4P1QPV8</accession>
<dbReference type="GO" id="GO:0009536">
    <property type="term" value="C:plastid"/>
    <property type="evidence" value="ECO:0007669"/>
    <property type="project" value="UniProtKB-SubCell"/>
</dbReference>
<gene>
    <name evidence="6" type="ORF">TanjilG_17821</name>
</gene>
<evidence type="ECO:0000256" key="4">
    <source>
        <dbReference type="ARBA" id="ARBA00022946"/>
    </source>
</evidence>
<proteinExistence type="inferred from homology"/>
<feature type="domain" description="Plastid lipid-associated protein/fibrillin conserved" evidence="5">
    <location>
        <begin position="93"/>
        <end position="301"/>
    </location>
</feature>